<evidence type="ECO:0000313" key="3">
    <source>
        <dbReference type="EMBL" id="QHT75627.1"/>
    </source>
</evidence>
<dbReference type="SUPFAM" id="SSF57783">
    <property type="entry name" value="Zinc beta-ribbon"/>
    <property type="match status" value="1"/>
</dbReference>
<dbReference type="InterPro" id="IPR001529">
    <property type="entry name" value="Zn_ribbon_RPB9"/>
</dbReference>
<dbReference type="SUPFAM" id="SSF57825">
    <property type="entry name" value="Aspartate carbamoyltransferase, Regulatory-chain, C-terminal domain"/>
    <property type="match status" value="1"/>
</dbReference>
<dbReference type="AlphaFoldDB" id="A0A6C0H5E4"/>
<dbReference type="GO" id="GO:0006351">
    <property type="term" value="P:DNA-templated transcription"/>
    <property type="evidence" value="ECO:0007669"/>
    <property type="project" value="InterPro"/>
</dbReference>
<reference evidence="3" key="1">
    <citation type="journal article" date="2020" name="Nature">
        <title>Giant virus diversity and host interactions through global metagenomics.</title>
        <authorList>
            <person name="Schulz F."/>
            <person name="Roux S."/>
            <person name="Paez-Espino D."/>
            <person name="Jungbluth S."/>
            <person name="Walsh D.A."/>
            <person name="Denef V.J."/>
            <person name="McMahon K.D."/>
            <person name="Konstantinidis K.T."/>
            <person name="Eloe-Fadrosh E.A."/>
            <person name="Kyrpides N.C."/>
            <person name="Woyke T."/>
        </authorList>
    </citation>
    <scope>NUCLEOTIDE SEQUENCE</scope>
    <source>
        <strain evidence="3">GVMAG-M-3300023179-71</strain>
    </source>
</reference>
<name>A0A6C0H5E4_9ZZZZ</name>
<sequence>MHFCIKCDNMYYHKYDDDNNTITFYCRNCGYEDHNILKENLTISRIDIKNISFNKSRFINKYTKYDPTLPRKNILDCPNPNCKTNTENYEKEIISIRYDDINMKYIYLCSTCDESWDLHN</sequence>
<keyword evidence="1" id="KW-0665">Pyrimidine biosynthesis</keyword>
<evidence type="ECO:0000256" key="1">
    <source>
        <dbReference type="ARBA" id="ARBA00022975"/>
    </source>
</evidence>
<dbReference type="GO" id="GO:0006221">
    <property type="term" value="P:pyrimidine nucleotide biosynthetic process"/>
    <property type="evidence" value="ECO:0007669"/>
    <property type="project" value="UniProtKB-KW"/>
</dbReference>
<feature type="domain" description="DNA-directed RNA polymerase II subunit RPB9-like zinc ribbon" evidence="2">
    <location>
        <begin position="1"/>
        <end position="32"/>
    </location>
</feature>
<dbReference type="Pfam" id="PF02150">
    <property type="entry name" value="Zn_ribbon_RPB9"/>
    <property type="match status" value="1"/>
</dbReference>
<accession>A0A6C0H5E4</accession>
<dbReference type="InterPro" id="IPR036792">
    <property type="entry name" value="Asp_carbatrfase_reg_C_sf"/>
</dbReference>
<evidence type="ECO:0000259" key="2">
    <source>
        <dbReference type="Pfam" id="PF02150"/>
    </source>
</evidence>
<proteinExistence type="predicted"/>
<dbReference type="EMBL" id="MN739880">
    <property type="protein sequence ID" value="QHT75627.1"/>
    <property type="molecule type" value="Genomic_DNA"/>
</dbReference>
<protein>
    <recommendedName>
        <fullName evidence="2">DNA-directed RNA polymerase II subunit RPB9-like zinc ribbon domain-containing protein</fullName>
    </recommendedName>
</protein>
<organism evidence="3">
    <name type="scientific">viral metagenome</name>
    <dbReference type="NCBI Taxonomy" id="1070528"/>
    <lineage>
        <taxon>unclassified sequences</taxon>
        <taxon>metagenomes</taxon>
        <taxon>organismal metagenomes</taxon>
    </lineage>
</organism>
<dbReference type="Gene3D" id="2.20.25.10">
    <property type="match status" value="2"/>
</dbReference>